<keyword evidence="5" id="KW-0808">Transferase</keyword>
<accession>A0A5S5DDT1</accession>
<keyword evidence="21" id="KW-1185">Reference proteome</keyword>
<evidence type="ECO:0000256" key="5">
    <source>
        <dbReference type="ARBA" id="ARBA00022679"/>
    </source>
</evidence>
<keyword evidence="10 19" id="KW-1133">Transmembrane helix</keyword>
<feature type="active site" description="Proton acceptor" evidence="15">
    <location>
        <position position="69"/>
    </location>
</feature>
<reference evidence="20 21" key="1">
    <citation type="submission" date="2019-07" db="EMBL/GenBank/DDBJ databases">
        <title>Genomic Encyclopedia of Archaeal and Bacterial Type Strains, Phase II (KMG-II): from individual species to whole genera.</title>
        <authorList>
            <person name="Goeker M."/>
        </authorList>
    </citation>
    <scope>NUCLEOTIDE SEQUENCE [LARGE SCALE GENOMIC DNA]</scope>
    <source>
        <strain evidence="20 21">DSM 18850</strain>
    </source>
</reference>
<dbReference type="RefSeq" id="WP_148909004.1">
    <property type="nucleotide sequence ID" value="NZ_VNHX01000013.1"/>
</dbReference>
<evidence type="ECO:0000256" key="1">
    <source>
        <dbReference type="ARBA" id="ARBA00004651"/>
    </source>
</evidence>
<gene>
    <name evidence="20" type="ORF">BC792_11355</name>
</gene>
<keyword evidence="4" id="KW-0444">Lipid biosynthesis</keyword>
<dbReference type="EMBL" id="VNHX01000013">
    <property type="protein sequence ID" value="TYP94187.1"/>
    <property type="molecule type" value="Genomic_DNA"/>
</dbReference>
<dbReference type="AlphaFoldDB" id="A0A5S5DDT1"/>
<keyword evidence="8 20" id="KW-0418">Kinase</keyword>
<dbReference type="GO" id="GO:0005886">
    <property type="term" value="C:plasma membrane"/>
    <property type="evidence" value="ECO:0007669"/>
    <property type="project" value="UniProtKB-SubCell"/>
</dbReference>
<keyword evidence="18" id="KW-0479">Metal-binding</keyword>
<evidence type="ECO:0000256" key="11">
    <source>
        <dbReference type="ARBA" id="ARBA00023098"/>
    </source>
</evidence>
<name>A0A5S5DDT1_9SPHI</name>
<dbReference type="OrthoDB" id="1493837at2"/>
<evidence type="ECO:0000256" key="19">
    <source>
        <dbReference type="SAM" id="Phobius"/>
    </source>
</evidence>
<evidence type="ECO:0000256" key="7">
    <source>
        <dbReference type="ARBA" id="ARBA00022741"/>
    </source>
</evidence>
<keyword evidence="11" id="KW-0443">Lipid metabolism</keyword>
<evidence type="ECO:0000256" key="14">
    <source>
        <dbReference type="ARBA" id="ARBA00023264"/>
    </source>
</evidence>
<feature type="transmembrane region" description="Helical" evidence="19">
    <location>
        <begin position="96"/>
        <end position="117"/>
    </location>
</feature>
<keyword evidence="6 19" id="KW-0812">Transmembrane</keyword>
<keyword evidence="3" id="KW-1003">Cell membrane</keyword>
<sequence length="126" mass="13793">MKEQPFSFSDRIKSFTHAFAGMKIFFVEHNARIHVAAAVVVLVAGFVLGLSAYEWTAIVFAIGLVLVSEIWNTAIEHMADFMTQECNPRIKRIKDLGAAGVLLSALFAVAVGLIVFLPKLSALLFP</sequence>
<feature type="binding site" evidence="18">
    <location>
        <position position="28"/>
    </location>
    <ligand>
        <name>a divalent metal cation</name>
        <dbReference type="ChEBI" id="CHEBI:60240"/>
    </ligand>
</feature>
<proteinExistence type="inferred from homology"/>
<keyword evidence="12 19" id="KW-0472">Membrane</keyword>
<evidence type="ECO:0000256" key="15">
    <source>
        <dbReference type="PIRSR" id="PIRSR600829-1"/>
    </source>
</evidence>
<feature type="transmembrane region" description="Helical" evidence="19">
    <location>
        <begin position="55"/>
        <end position="75"/>
    </location>
</feature>
<dbReference type="GO" id="GO:0005524">
    <property type="term" value="F:ATP binding"/>
    <property type="evidence" value="ECO:0007669"/>
    <property type="project" value="UniProtKB-KW"/>
</dbReference>
<evidence type="ECO:0000256" key="9">
    <source>
        <dbReference type="ARBA" id="ARBA00022840"/>
    </source>
</evidence>
<evidence type="ECO:0000313" key="20">
    <source>
        <dbReference type="EMBL" id="TYP94187.1"/>
    </source>
</evidence>
<dbReference type="Pfam" id="PF01219">
    <property type="entry name" value="DAGK_prokar"/>
    <property type="match status" value="1"/>
</dbReference>
<feature type="binding site" evidence="16">
    <location>
        <position position="69"/>
    </location>
    <ligand>
        <name>substrate</name>
    </ligand>
</feature>
<evidence type="ECO:0000256" key="18">
    <source>
        <dbReference type="PIRSR" id="PIRSR600829-4"/>
    </source>
</evidence>
<evidence type="ECO:0000256" key="12">
    <source>
        <dbReference type="ARBA" id="ARBA00023136"/>
    </source>
</evidence>
<dbReference type="InterPro" id="IPR033717">
    <property type="entry name" value="UDPK"/>
</dbReference>
<keyword evidence="9 17" id="KW-0067">ATP-binding</keyword>
<organism evidence="20 21">
    <name type="scientific">Sphingobacterium allocomposti</name>
    <dbReference type="NCBI Taxonomy" id="415956"/>
    <lineage>
        <taxon>Bacteria</taxon>
        <taxon>Pseudomonadati</taxon>
        <taxon>Bacteroidota</taxon>
        <taxon>Sphingobacteriia</taxon>
        <taxon>Sphingobacteriales</taxon>
        <taxon>Sphingobacteriaceae</taxon>
        <taxon>Sphingobacterium</taxon>
    </lineage>
</organism>
<feature type="binding site" evidence="17">
    <location>
        <position position="28"/>
    </location>
    <ligand>
        <name>ATP</name>
        <dbReference type="ChEBI" id="CHEBI:30616"/>
    </ligand>
</feature>
<keyword evidence="13" id="KW-0594">Phospholipid biosynthesis</keyword>
<dbReference type="InterPro" id="IPR036945">
    <property type="entry name" value="DAGK_sf"/>
</dbReference>
<dbReference type="GO" id="GO:0016301">
    <property type="term" value="F:kinase activity"/>
    <property type="evidence" value="ECO:0007669"/>
    <property type="project" value="UniProtKB-KW"/>
</dbReference>
<feature type="binding site" evidence="17">
    <location>
        <position position="76"/>
    </location>
    <ligand>
        <name>ATP</name>
        <dbReference type="ChEBI" id="CHEBI:30616"/>
    </ligand>
</feature>
<dbReference type="Proteomes" id="UP000325105">
    <property type="component" value="Unassembled WGS sequence"/>
</dbReference>
<comment type="caution">
    <text evidence="20">The sequence shown here is derived from an EMBL/GenBank/DDBJ whole genome shotgun (WGS) entry which is preliminary data.</text>
</comment>
<evidence type="ECO:0000256" key="17">
    <source>
        <dbReference type="PIRSR" id="PIRSR600829-3"/>
    </source>
</evidence>
<evidence type="ECO:0000256" key="10">
    <source>
        <dbReference type="ARBA" id="ARBA00022989"/>
    </source>
</evidence>
<evidence type="ECO:0000256" key="8">
    <source>
        <dbReference type="ARBA" id="ARBA00022777"/>
    </source>
</evidence>
<comment type="cofactor">
    <cofactor evidence="18">
        <name>Mg(2+)</name>
        <dbReference type="ChEBI" id="CHEBI:18420"/>
    </cofactor>
    <text evidence="18">Mn(2+), Zn(2+), Cd(2+) and Co(2+) support activity to lesser extents.</text>
</comment>
<dbReference type="InterPro" id="IPR000829">
    <property type="entry name" value="DAGK"/>
</dbReference>
<dbReference type="PANTHER" id="PTHR34299">
    <property type="entry name" value="DIACYLGLYCEROL KINASE"/>
    <property type="match status" value="1"/>
</dbReference>
<evidence type="ECO:0000256" key="3">
    <source>
        <dbReference type="ARBA" id="ARBA00022475"/>
    </source>
</evidence>
<evidence type="ECO:0000256" key="13">
    <source>
        <dbReference type="ARBA" id="ARBA00023209"/>
    </source>
</evidence>
<dbReference type="GO" id="GO:0046872">
    <property type="term" value="F:metal ion binding"/>
    <property type="evidence" value="ECO:0007669"/>
    <property type="project" value="UniProtKB-KW"/>
</dbReference>
<dbReference type="GO" id="GO:0008654">
    <property type="term" value="P:phospholipid biosynthetic process"/>
    <property type="evidence" value="ECO:0007669"/>
    <property type="project" value="UniProtKB-KW"/>
</dbReference>
<comment type="similarity">
    <text evidence="2">Belongs to the bacterial diacylglycerol kinase family.</text>
</comment>
<dbReference type="PANTHER" id="PTHR34299:SF1">
    <property type="entry name" value="DIACYLGLYCEROL KINASE"/>
    <property type="match status" value="1"/>
</dbReference>
<feature type="binding site" evidence="18">
    <location>
        <position position="76"/>
    </location>
    <ligand>
        <name>a divalent metal cation</name>
        <dbReference type="ChEBI" id="CHEBI:60240"/>
    </ligand>
</feature>
<keyword evidence="18" id="KW-0460">Magnesium</keyword>
<feature type="transmembrane region" description="Helical" evidence="19">
    <location>
        <begin position="31"/>
        <end position="49"/>
    </location>
</feature>
<dbReference type="CDD" id="cd14265">
    <property type="entry name" value="UDPK_IM_like"/>
    <property type="match status" value="1"/>
</dbReference>
<feature type="binding site" evidence="17">
    <location>
        <begin position="94"/>
        <end position="95"/>
    </location>
    <ligand>
        <name>ATP</name>
        <dbReference type="ChEBI" id="CHEBI:30616"/>
    </ligand>
</feature>
<evidence type="ECO:0000256" key="6">
    <source>
        <dbReference type="ARBA" id="ARBA00022692"/>
    </source>
</evidence>
<protein>
    <submittedName>
        <fullName evidence="20">Undecaprenol kinase/diacylglycerol kinase (ATP)</fullName>
    </submittedName>
</protein>
<keyword evidence="7 17" id="KW-0547">Nucleotide-binding</keyword>
<comment type="subcellular location">
    <subcellularLocation>
        <location evidence="1">Cell membrane</location>
        <topology evidence="1">Multi-pass membrane protein</topology>
    </subcellularLocation>
</comment>
<evidence type="ECO:0000256" key="4">
    <source>
        <dbReference type="ARBA" id="ARBA00022516"/>
    </source>
</evidence>
<keyword evidence="14" id="KW-1208">Phospholipid metabolism</keyword>
<evidence type="ECO:0000256" key="2">
    <source>
        <dbReference type="ARBA" id="ARBA00005967"/>
    </source>
</evidence>
<evidence type="ECO:0000256" key="16">
    <source>
        <dbReference type="PIRSR" id="PIRSR600829-2"/>
    </source>
</evidence>
<evidence type="ECO:0000313" key="21">
    <source>
        <dbReference type="Proteomes" id="UP000325105"/>
    </source>
</evidence>
<dbReference type="Gene3D" id="1.10.287.3610">
    <property type="match status" value="1"/>
</dbReference>